<proteinExistence type="predicted"/>
<dbReference type="PROSITE" id="PS00027">
    <property type="entry name" value="HOMEOBOX_1"/>
    <property type="match status" value="1"/>
</dbReference>
<dbReference type="PANTHER" id="PTHR45664:SF12">
    <property type="entry name" value="PANCREAS_DUODENUM HOMEOBOX PROTEIN 1"/>
    <property type="match status" value="1"/>
</dbReference>
<dbReference type="PANTHER" id="PTHR45664">
    <property type="entry name" value="PROTEIN ZERKNUELLT 1-RELATED"/>
    <property type="match status" value="1"/>
</dbReference>
<evidence type="ECO:0000259" key="7">
    <source>
        <dbReference type="PROSITE" id="PS50071"/>
    </source>
</evidence>
<evidence type="ECO:0000256" key="6">
    <source>
        <dbReference type="SAM" id="MobiDB-lite"/>
    </source>
</evidence>
<keyword evidence="9" id="KW-1185">Reference proteome</keyword>
<feature type="compositionally biased region" description="Polar residues" evidence="6">
    <location>
        <begin position="99"/>
        <end position="111"/>
    </location>
</feature>
<dbReference type="Pfam" id="PF00046">
    <property type="entry name" value="Homeodomain"/>
    <property type="match status" value="1"/>
</dbReference>
<reference evidence="8" key="2">
    <citation type="journal article" date="2023" name="Science">
        <title>Genomic signatures of disease resistance in endangered staghorn corals.</title>
        <authorList>
            <person name="Vollmer S.V."/>
            <person name="Selwyn J.D."/>
            <person name="Despard B.A."/>
            <person name="Roesel C.L."/>
        </authorList>
    </citation>
    <scope>NUCLEOTIDE SEQUENCE</scope>
    <source>
        <strain evidence="8">K2</strain>
    </source>
</reference>
<sequence>MDRFINNRLPYPACAQPTISTNNSFSQAYTNRTSSTANQQAVIPRYGHQAPLDWSTSLLPDICNSYTGQSHSYVQSLNSTLPSNETRTYHNNMRVLQETQPLPSQNATGKETPTGRGRQSWSSARVRSRARTAYTTRQQLELEKEFLFSRYITRARRIELATFLSLSEKHIKIWFQNRRMKLKKNEATFESSKASPNEIRRLYNMVDE</sequence>
<keyword evidence="3 4" id="KW-0539">Nucleus</keyword>
<evidence type="ECO:0000256" key="1">
    <source>
        <dbReference type="ARBA" id="ARBA00023125"/>
    </source>
</evidence>
<evidence type="ECO:0000256" key="5">
    <source>
        <dbReference type="RuleBase" id="RU000682"/>
    </source>
</evidence>
<dbReference type="AlphaFoldDB" id="A0AAD9PXL7"/>
<evidence type="ECO:0000256" key="4">
    <source>
        <dbReference type="PROSITE-ProRule" id="PRU00108"/>
    </source>
</evidence>
<dbReference type="InterPro" id="IPR009057">
    <property type="entry name" value="Homeodomain-like_sf"/>
</dbReference>
<protein>
    <submittedName>
        <fullName evidence="8">Homeobox protein Hox-B3a</fullName>
    </submittedName>
</protein>
<evidence type="ECO:0000313" key="8">
    <source>
        <dbReference type="EMBL" id="KAK2550858.1"/>
    </source>
</evidence>
<dbReference type="GO" id="GO:0000981">
    <property type="term" value="F:DNA-binding transcription factor activity, RNA polymerase II-specific"/>
    <property type="evidence" value="ECO:0007669"/>
    <property type="project" value="InterPro"/>
</dbReference>
<keyword evidence="1 4" id="KW-0238">DNA-binding</keyword>
<evidence type="ECO:0000313" key="9">
    <source>
        <dbReference type="Proteomes" id="UP001249851"/>
    </source>
</evidence>
<comment type="subcellular location">
    <subcellularLocation>
        <location evidence="4 5">Nucleus</location>
    </subcellularLocation>
</comment>
<reference evidence="8" key="1">
    <citation type="journal article" date="2023" name="G3 (Bethesda)">
        <title>Whole genome assembly and annotation of the endangered Caribbean coral Acropora cervicornis.</title>
        <authorList>
            <person name="Selwyn J.D."/>
            <person name="Vollmer S.V."/>
        </authorList>
    </citation>
    <scope>NUCLEOTIDE SEQUENCE</scope>
    <source>
        <strain evidence="8">K2</strain>
    </source>
</reference>
<dbReference type="CDD" id="cd00086">
    <property type="entry name" value="homeodomain"/>
    <property type="match status" value="1"/>
</dbReference>
<name>A0AAD9PXL7_ACRCE</name>
<dbReference type="Gene3D" id="1.10.10.60">
    <property type="entry name" value="Homeodomain-like"/>
    <property type="match status" value="1"/>
</dbReference>
<feature type="region of interest" description="Disordered" evidence="6">
    <location>
        <begin position="99"/>
        <end position="128"/>
    </location>
</feature>
<feature type="domain" description="Homeobox" evidence="7">
    <location>
        <begin position="125"/>
        <end position="185"/>
    </location>
</feature>
<dbReference type="Proteomes" id="UP001249851">
    <property type="component" value="Unassembled WGS sequence"/>
</dbReference>
<dbReference type="InterPro" id="IPR017970">
    <property type="entry name" value="Homeobox_CS"/>
</dbReference>
<evidence type="ECO:0000256" key="3">
    <source>
        <dbReference type="ARBA" id="ARBA00023242"/>
    </source>
</evidence>
<accession>A0AAD9PXL7</accession>
<feature type="DNA-binding region" description="Homeobox" evidence="4">
    <location>
        <begin position="127"/>
        <end position="186"/>
    </location>
</feature>
<keyword evidence="2 4" id="KW-0371">Homeobox</keyword>
<organism evidence="8 9">
    <name type="scientific">Acropora cervicornis</name>
    <name type="common">Staghorn coral</name>
    <dbReference type="NCBI Taxonomy" id="6130"/>
    <lineage>
        <taxon>Eukaryota</taxon>
        <taxon>Metazoa</taxon>
        <taxon>Cnidaria</taxon>
        <taxon>Anthozoa</taxon>
        <taxon>Hexacorallia</taxon>
        <taxon>Scleractinia</taxon>
        <taxon>Astrocoeniina</taxon>
        <taxon>Acroporidae</taxon>
        <taxon>Acropora</taxon>
    </lineage>
</organism>
<evidence type="ECO:0000256" key="2">
    <source>
        <dbReference type="ARBA" id="ARBA00023155"/>
    </source>
</evidence>
<dbReference type="SUPFAM" id="SSF46689">
    <property type="entry name" value="Homeodomain-like"/>
    <property type="match status" value="1"/>
</dbReference>
<dbReference type="GO" id="GO:0045944">
    <property type="term" value="P:positive regulation of transcription by RNA polymerase II"/>
    <property type="evidence" value="ECO:0007669"/>
    <property type="project" value="UniProtKB-ARBA"/>
</dbReference>
<dbReference type="InterPro" id="IPR020479">
    <property type="entry name" value="HD_metazoa"/>
</dbReference>
<dbReference type="InterPro" id="IPR001356">
    <property type="entry name" value="HD"/>
</dbReference>
<dbReference type="PRINTS" id="PR00024">
    <property type="entry name" value="HOMEOBOX"/>
</dbReference>
<dbReference type="EMBL" id="JARQWQ010000105">
    <property type="protein sequence ID" value="KAK2550858.1"/>
    <property type="molecule type" value="Genomic_DNA"/>
</dbReference>
<gene>
    <name evidence="8" type="ORF">P5673_028373</name>
</gene>
<dbReference type="GO" id="GO:0005634">
    <property type="term" value="C:nucleus"/>
    <property type="evidence" value="ECO:0007669"/>
    <property type="project" value="UniProtKB-SubCell"/>
</dbReference>
<dbReference type="SMART" id="SM00389">
    <property type="entry name" value="HOX"/>
    <property type="match status" value="1"/>
</dbReference>
<dbReference type="GO" id="GO:0000978">
    <property type="term" value="F:RNA polymerase II cis-regulatory region sequence-specific DNA binding"/>
    <property type="evidence" value="ECO:0007669"/>
    <property type="project" value="TreeGrafter"/>
</dbReference>
<dbReference type="PROSITE" id="PS50071">
    <property type="entry name" value="HOMEOBOX_2"/>
    <property type="match status" value="1"/>
</dbReference>
<comment type="caution">
    <text evidence="8">The sequence shown here is derived from an EMBL/GenBank/DDBJ whole genome shotgun (WGS) entry which is preliminary data.</text>
</comment>
<feature type="compositionally biased region" description="Low complexity" evidence="6">
    <location>
        <begin position="118"/>
        <end position="128"/>
    </location>
</feature>